<dbReference type="EC" id="1.17.4.1" evidence="2"/>
<evidence type="ECO:0000313" key="8">
    <source>
        <dbReference type="Proteomes" id="UP001596114"/>
    </source>
</evidence>
<evidence type="ECO:0000256" key="5">
    <source>
        <dbReference type="ARBA" id="ARBA00047754"/>
    </source>
</evidence>
<evidence type="ECO:0000256" key="4">
    <source>
        <dbReference type="ARBA" id="ARBA00022741"/>
    </source>
</evidence>
<feature type="domain" description="TSCPD" evidence="6">
    <location>
        <begin position="52"/>
        <end position="165"/>
    </location>
</feature>
<dbReference type="InterPro" id="IPR024434">
    <property type="entry name" value="TSCPD_dom"/>
</dbReference>
<protein>
    <recommendedName>
        <fullName evidence="2">ribonucleoside-diphosphate reductase</fullName>
        <ecNumber evidence="2">1.17.4.1</ecNumber>
    </recommendedName>
</protein>
<dbReference type="RefSeq" id="WP_377320773.1">
    <property type="nucleotide sequence ID" value="NZ_JBHSNF010000003.1"/>
</dbReference>
<comment type="caution">
    <text evidence="7">The sequence shown here is derived from an EMBL/GenBank/DDBJ whole genome shotgun (WGS) entry which is preliminary data.</text>
</comment>
<gene>
    <name evidence="7" type="ORF">ACFPPA_13530</name>
</gene>
<proteinExistence type="inferred from homology"/>
<organism evidence="7 8">
    <name type="scientific">Rhodanobacter ginsengisoli</name>
    <dbReference type="NCBI Taxonomy" id="418646"/>
    <lineage>
        <taxon>Bacteria</taxon>
        <taxon>Pseudomonadati</taxon>
        <taxon>Pseudomonadota</taxon>
        <taxon>Gammaproteobacteria</taxon>
        <taxon>Lysobacterales</taxon>
        <taxon>Rhodanobacteraceae</taxon>
        <taxon>Rhodanobacter</taxon>
    </lineage>
</organism>
<keyword evidence="4" id="KW-0547">Nucleotide-binding</keyword>
<comment type="similarity">
    <text evidence="1">Belongs to the ribonucleoside diphosphate reductase class-2 family.</text>
</comment>
<dbReference type="EMBL" id="JBHSNF010000003">
    <property type="protein sequence ID" value="MFC5526757.1"/>
    <property type="molecule type" value="Genomic_DNA"/>
</dbReference>
<dbReference type="Pfam" id="PF12637">
    <property type="entry name" value="TSCPD"/>
    <property type="match status" value="1"/>
</dbReference>
<dbReference type="Proteomes" id="UP001596114">
    <property type="component" value="Unassembled WGS sequence"/>
</dbReference>
<keyword evidence="8" id="KW-1185">Reference proteome</keyword>
<evidence type="ECO:0000256" key="2">
    <source>
        <dbReference type="ARBA" id="ARBA00012274"/>
    </source>
</evidence>
<sequence length="249" mass="27134">MAIKIDKKITGYNVVKPEDKVAAAPVAAAPKDPRHAEVKQAEVIQMHESVERPETLVGSTFKVKSPLFEHALYVTINDIVLNAGTPHELRRPFEVFINSKNMDHFQWIVALTRILSAVFRKGGDVTFIVEELKAVFDPRGGYFKAGGVYMPSIVAEIGAVIEQHMKNIGLIHDPEMDDATRKLIADKRKAYEAAGAKKVVAEAGQAAADDSESSGFPKGAMLCQKCNTQALVLMDGCQTCLNCGYSKCG</sequence>
<comment type="catalytic activity">
    <reaction evidence="5">
        <text>a 2'-deoxyribonucleoside 5'-diphosphate + [thioredoxin]-disulfide + H2O = a ribonucleoside 5'-diphosphate + [thioredoxin]-dithiol</text>
        <dbReference type="Rhea" id="RHEA:23252"/>
        <dbReference type="Rhea" id="RHEA-COMP:10698"/>
        <dbReference type="Rhea" id="RHEA-COMP:10700"/>
        <dbReference type="ChEBI" id="CHEBI:15377"/>
        <dbReference type="ChEBI" id="CHEBI:29950"/>
        <dbReference type="ChEBI" id="CHEBI:50058"/>
        <dbReference type="ChEBI" id="CHEBI:57930"/>
        <dbReference type="ChEBI" id="CHEBI:73316"/>
        <dbReference type="EC" id="1.17.4.1"/>
    </reaction>
</comment>
<evidence type="ECO:0000256" key="1">
    <source>
        <dbReference type="ARBA" id="ARBA00007405"/>
    </source>
</evidence>
<reference evidence="8" key="1">
    <citation type="journal article" date="2019" name="Int. J. Syst. Evol. Microbiol.">
        <title>The Global Catalogue of Microorganisms (GCM) 10K type strain sequencing project: providing services to taxonomists for standard genome sequencing and annotation.</title>
        <authorList>
            <consortium name="The Broad Institute Genomics Platform"/>
            <consortium name="The Broad Institute Genome Sequencing Center for Infectious Disease"/>
            <person name="Wu L."/>
            <person name="Ma J."/>
        </authorList>
    </citation>
    <scope>NUCLEOTIDE SEQUENCE [LARGE SCALE GENOMIC DNA]</scope>
    <source>
        <strain evidence="8">CGMCC 1.16619</strain>
    </source>
</reference>
<name>A0ABW0QT24_9GAMM</name>
<evidence type="ECO:0000313" key="7">
    <source>
        <dbReference type="EMBL" id="MFC5526757.1"/>
    </source>
</evidence>
<evidence type="ECO:0000256" key="3">
    <source>
        <dbReference type="ARBA" id="ARBA00022634"/>
    </source>
</evidence>
<evidence type="ECO:0000259" key="6">
    <source>
        <dbReference type="Pfam" id="PF12637"/>
    </source>
</evidence>
<keyword evidence="3" id="KW-0237">DNA synthesis</keyword>
<accession>A0ABW0QT24</accession>